<evidence type="ECO:0000313" key="2">
    <source>
        <dbReference type="EMBL" id="CAL8088433.1"/>
    </source>
</evidence>
<comment type="caution">
    <text evidence="2">The sequence shown here is derived from an EMBL/GenBank/DDBJ whole genome shotgun (WGS) entry which is preliminary data.</text>
</comment>
<reference evidence="2 3" key="1">
    <citation type="submission" date="2024-08" db="EMBL/GenBank/DDBJ databases">
        <authorList>
            <person name="Cucini C."/>
            <person name="Frati F."/>
        </authorList>
    </citation>
    <scope>NUCLEOTIDE SEQUENCE [LARGE SCALE GENOMIC DNA]</scope>
</reference>
<evidence type="ECO:0000256" key="1">
    <source>
        <dbReference type="SAM" id="Phobius"/>
    </source>
</evidence>
<evidence type="ECO:0000313" key="3">
    <source>
        <dbReference type="Proteomes" id="UP001642540"/>
    </source>
</evidence>
<feature type="transmembrane region" description="Helical" evidence="1">
    <location>
        <begin position="35"/>
        <end position="52"/>
    </location>
</feature>
<sequence length="96" mass="11120">MTDNAERNFFLSLLHAQVTSYSLNMENKMKGNVQWIVWIGPHAIIIYFVHVVKKCKKEITNVTVIATFITSHQYVPDGSYGIRMNLNSSRINIKYK</sequence>
<dbReference type="EMBL" id="CAXLJM020000022">
    <property type="protein sequence ID" value="CAL8088433.1"/>
    <property type="molecule type" value="Genomic_DNA"/>
</dbReference>
<accession>A0ABP1Q3Y0</accession>
<gene>
    <name evidence="2" type="ORF">ODALV1_LOCUS7055</name>
</gene>
<keyword evidence="1" id="KW-0472">Membrane</keyword>
<keyword evidence="1" id="KW-1133">Transmembrane helix</keyword>
<protein>
    <submittedName>
        <fullName evidence="2">Uncharacterized protein</fullName>
    </submittedName>
</protein>
<name>A0ABP1Q3Y0_9HEXA</name>
<dbReference type="Proteomes" id="UP001642540">
    <property type="component" value="Unassembled WGS sequence"/>
</dbReference>
<organism evidence="2 3">
    <name type="scientific">Orchesella dallaii</name>
    <dbReference type="NCBI Taxonomy" id="48710"/>
    <lineage>
        <taxon>Eukaryota</taxon>
        <taxon>Metazoa</taxon>
        <taxon>Ecdysozoa</taxon>
        <taxon>Arthropoda</taxon>
        <taxon>Hexapoda</taxon>
        <taxon>Collembola</taxon>
        <taxon>Entomobryomorpha</taxon>
        <taxon>Entomobryoidea</taxon>
        <taxon>Orchesellidae</taxon>
        <taxon>Orchesellinae</taxon>
        <taxon>Orchesella</taxon>
    </lineage>
</organism>
<keyword evidence="3" id="KW-1185">Reference proteome</keyword>
<proteinExistence type="predicted"/>
<keyword evidence="1" id="KW-0812">Transmembrane</keyword>